<dbReference type="EMBL" id="LLZU01000003">
    <property type="protein sequence ID" value="KRV50882.1"/>
    <property type="molecule type" value="Genomic_DNA"/>
</dbReference>
<dbReference type="STRING" id="76728.AQ490_13090"/>
<reference evidence="1 2" key="1">
    <citation type="submission" date="2015-10" db="EMBL/GenBank/DDBJ databases">
        <title>Draft genome sequence of pyrrolomycin-producing Streptomyces vitaminophilus.</title>
        <authorList>
            <person name="Graham D.E."/>
            <person name="Mahan K.M."/>
            <person name="Klingeman D.M."/>
            <person name="Hettich R.L."/>
            <person name="Parry R.J."/>
        </authorList>
    </citation>
    <scope>NUCLEOTIDE SEQUENCE [LARGE SCALE GENOMIC DNA]</scope>
    <source>
        <strain evidence="1 2">ATCC 31673</strain>
    </source>
</reference>
<accession>A0A0T6LYD5</accession>
<comment type="caution">
    <text evidence="1">The sequence shown here is derived from an EMBL/GenBank/DDBJ whole genome shotgun (WGS) entry which is preliminary data.</text>
</comment>
<dbReference type="RefSeq" id="WP_018383635.1">
    <property type="nucleotide sequence ID" value="NZ_LLZU01000003.1"/>
</dbReference>
<organism evidence="1 2">
    <name type="scientific">Wenjunlia vitaminophila</name>
    <name type="common">Streptomyces vitaminophilus</name>
    <dbReference type="NCBI Taxonomy" id="76728"/>
    <lineage>
        <taxon>Bacteria</taxon>
        <taxon>Bacillati</taxon>
        <taxon>Actinomycetota</taxon>
        <taxon>Actinomycetes</taxon>
        <taxon>Kitasatosporales</taxon>
        <taxon>Streptomycetaceae</taxon>
        <taxon>Wenjunlia</taxon>
    </lineage>
</organism>
<dbReference type="Proteomes" id="UP000050867">
    <property type="component" value="Unassembled WGS sequence"/>
</dbReference>
<evidence type="ECO:0000313" key="1">
    <source>
        <dbReference type="EMBL" id="KRV50882.1"/>
    </source>
</evidence>
<sequence>MSWIDVDYDVDTFLWMPTSFEEEAGFSGPEEWGRLFAEALWDLQEEGPELDEQVDSLAASLTNFAEQIPAAFPGQAVYLHVPDPRQMPMPVYVDSWPAEGDRTERLREIVRADDTEAVEKPMVDEFETEHLGRGLRSLRYFTEPQEGALCCSVNYAWRVPEHGIDVRVWSVSGDLGRVAMALDDIDALTRSIRVRADDDLPDEPDDEDDAPGA</sequence>
<dbReference type="eggNOG" id="ENOG5031Q7D">
    <property type="taxonomic scope" value="Bacteria"/>
</dbReference>
<dbReference type="OrthoDB" id="4150919at2"/>
<dbReference type="AlphaFoldDB" id="A0A0T6LYD5"/>
<evidence type="ECO:0000313" key="2">
    <source>
        <dbReference type="Proteomes" id="UP000050867"/>
    </source>
</evidence>
<gene>
    <name evidence="1" type="ORF">AQ490_13090</name>
</gene>
<name>A0A0T6LYD5_WENVI</name>
<protein>
    <submittedName>
        <fullName evidence="1">Uncharacterized protein</fullName>
    </submittedName>
</protein>
<proteinExistence type="predicted"/>
<keyword evidence="2" id="KW-1185">Reference proteome</keyword>